<dbReference type="InterPro" id="IPR036237">
    <property type="entry name" value="Xyl_isomerase-like_sf"/>
</dbReference>
<dbReference type="InterPro" id="IPR036732">
    <property type="entry name" value="AFP_Neu5c_C_sf"/>
</dbReference>
<keyword evidence="4" id="KW-1185">Reference proteome</keyword>
<comment type="caution">
    <text evidence="3">The sequence shown here is derived from an EMBL/GenBank/DDBJ whole genome shotgun (WGS) entry which is preliminary data.</text>
</comment>
<keyword evidence="1" id="KW-0129">CBS domain</keyword>
<dbReference type="SMART" id="SM00858">
    <property type="entry name" value="SAF"/>
    <property type="match status" value="1"/>
</dbReference>
<dbReference type="InterPro" id="IPR000644">
    <property type="entry name" value="CBS_dom"/>
</dbReference>
<proteinExistence type="predicted"/>
<dbReference type="InterPro" id="IPR013785">
    <property type="entry name" value="Aldolase_TIM"/>
</dbReference>
<dbReference type="Gene3D" id="3.10.580.10">
    <property type="entry name" value="CBS-domain"/>
    <property type="match status" value="1"/>
</dbReference>
<dbReference type="CDD" id="cd11615">
    <property type="entry name" value="SAF_NeuB_like"/>
    <property type="match status" value="1"/>
</dbReference>
<protein>
    <submittedName>
        <fullName evidence="3">Acetylneuraminic acid synthetase</fullName>
    </submittedName>
</protein>
<evidence type="ECO:0000256" key="1">
    <source>
        <dbReference type="ARBA" id="ARBA00023122"/>
    </source>
</evidence>
<dbReference type="InterPro" id="IPR057736">
    <property type="entry name" value="SAF_PseI/NeuA/NeuB"/>
</dbReference>
<dbReference type="PANTHER" id="PTHR42966">
    <property type="entry name" value="N-ACETYLNEURAMINATE SYNTHASE"/>
    <property type="match status" value="1"/>
</dbReference>
<organism evidence="3 4">
    <name type="scientific">Alishewanella tabrizica</name>
    <dbReference type="NCBI Taxonomy" id="671278"/>
    <lineage>
        <taxon>Bacteria</taxon>
        <taxon>Pseudomonadati</taxon>
        <taxon>Pseudomonadota</taxon>
        <taxon>Gammaproteobacteria</taxon>
        <taxon>Alteromonadales</taxon>
        <taxon>Alteromonadaceae</taxon>
        <taxon>Alishewanella</taxon>
    </lineage>
</organism>
<dbReference type="PROSITE" id="PS50844">
    <property type="entry name" value="AFP_LIKE"/>
    <property type="match status" value="1"/>
</dbReference>
<dbReference type="PANTHER" id="PTHR42966:SF3">
    <property type="entry name" value="BLR5971 PROTEIN"/>
    <property type="match status" value="1"/>
</dbReference>
<dbReference type="Proteomes" id="UP000634667">
    <property type="component" value="Unassembled WGS sequence"/>
</dbReference>
<feature type="domain" description="AFP-like" evidence="2">
    <location>
        <begin position="405"/>
        <end position="463"/>
    </location>
</feature>
<dbReference type="EMBL" id="BMYR01000007">
    <property type="protein sequence ID" value="GGW63376.1"/>
    <property type="molecule type" value="Genomic_DNA"/>
</dbReference>
<evidence type="ECO:0000313" key="4">
    <source>
        <dbReference type="Proteomes" id="UP000634667"/>
    </source>
</evidence>
<evidence type="ECO:0000259" key="2">
    <source>
        <dbReference type="PROSITE" id="PS50844"/>
    </source>
</evidence>
<dbReference type="InterPro" id="IPR046342">
    <property type="entry name" value="CBS_dom_sf"/>
</dbReference>
<dbReference type="InterPro" id="IPR013022">
    <property type="entry name" value="Xyl_isomerase-like_TIM-brl"/>
</dbReference>
<gene>
    <name evidence="3" type="primary">spsE</name>
    <name evidence="3" type="ORF">GCM10008111_19280</name>
</gene>
<dbReference type="SUPFAM" id="SSF51269">
    <property type="entry name" value="AFP III-like domain"/>
    <property type="match status" value="1"/>
</dbReference>
<dbReference type="SUPFAM" id="SSF51658">
    <property type="entry name" value="Xylose isomerase-like"/>
    <property type="match status" value="1"/>
</dbReference>
<sequence>MIIEKNITRHIVFTDDEIGHALYKISNNRSGIVFALAQNGVLEGVLTDGDVRRWLLQTTHFDLTLPVSEAINTDFIYAYEDTPSSHIENLLSSKIEFVPLLDKQGRLVGIASYKSQYIEISNFSISEKSKAFIIAEIGNNHNGSIELAKRLVDEAIDAGADCAKFQLRDMDYVYRKTNSFATGEDLGAEYTLDLLKKFQLSLKEMFEVFDYCKEKGIIPLCTPWDSASLEALENYGMPAYKVASADLTNHDFLELLAKIGKPLLCSTGMSTESEIKDAVTLLKKYGCPFILLHCNSTYPAPFKDINLKYMHRLRELSLNGFVGYSGHERGIAVAISAVALGAKVIEKHFTLDRTMEGNDHRVSLLPAEFCQMVQGIRETEQALGHAEQRKITQGEMMNREVLGKSLVSRRVIVAGEIIKAADVEIRSPGKGLAPYQKQFLIGKKAQRNIDAGDFFYPSDLNDHVKKARKYSFKRPFGVPVRYHDIAAMLQKSNFNLVEFHFSYKDLEIKPESILLADGYDLDFIVHSPELFGGDHIMDLCSSDKLYRQRSIAELQRVIDTTLSLKPYFHRSGTPMIVVNAGGFTLDHFMPDTERQDKYALIADAFQQVRSLGVEIIPQTMPPYPWHFGGQRYHNLFLTADDTTAFCEAHGVRVCLDVSHSKLACNLHKESFSEFVQKVAPYTAHLHIVDADGVDGEGLQIGEGEIDFADLARQLEQLAPTASFIPEIWQGHKNDGEGFWSAFELLEQYGF</sequence>
<dbReference type="SUPFAM" id="SSF54631">
    <property type="entry name" value="CBS-domain pair"/>
    <property type="match status" value="1"/>
</dbReference>
<dbReference type="SUPFAM" id="SSF51569">
    <property type="entry name" value="Aldolase"/>
    <property type="match status" value="1"/>
</dbReference>
<dbReference type="Pfam" id="PF00571">
    <property type="entry name" value="CBS"/>
    <property type="match status" value="1"/>
</dbReference>
<name>A0ABQ2WMX7_9ALTE</name>
<dbReference type="Gene3D" id="3.20.20.70">
    <property type="entry name" value="Aldolase class I"/>
    <property type="match status" value="1"/>
</dbReference>
<dbReference type="Gene3D" id="3.20.20.150">
    <property type="entry name" value="Divalent-metal-dependent TIM barrel enzymes"/>
    <property type="match status" value="1"/>
</dbReference>
<dbReference type="InterPro" id="IPR006190">
    <property type="entry name" value="SAF_AFP_Neu5Ac"/>
</dbReference>
<dbReference type="Pfam" id="PF03102">
    <property type="entry name" value="NeuB"/>
    <property type="match status" value="1"/>
</dbReference>
<dbReference type="InterPro" id="IPR051690">
    <property type="entry name" value="PseI-like"/>
</dbReference>
<dbReference type="RefSeq" id="WP_189482940.1">
    <property type="nucleotide sequence ID" value="NZ_BMYR01000007.1"/>
</dbReference>
<dbReference type="InterPro" id="IPR013132">
    <property type="entry name" value="PseI/NeuA/B-like_N"/>
</dbReference>
<reference evidence="4" key="1">
    <citation type="journal article" date="2019" name="Int. J. Syst. Evol. Microbiol.">
        <title>The Global Catalogue of Microorganisms (GCM) 10K type strain sequencing project: providing services to taxonomists for standard genome sequencing and annotation.</title>
        <authorList>
            <consortium name="The Broad Institute Genomics Platform"/>
            <consortium name="The Broad Institute Genome Sequencing Center for Infectious Disease"/>
            <person name="Wu L."/>
            <person name="Ma J."/>
        </authorList>
    </citation>
    <scope>NUCLEOTIDE SEQUENCE [LARGE SCALE GENOMIC DNA]</scope>
    <source>
        <strain evidence="4">KCTC 23723</strain>
    </source>
</reference>
<dbReference type="Gene3D" id="3.90.1210.10">
    <property type="entry name" value="Antifreeze-like/N-acetylneuraminic acid synthase C-terminal domain"/>
    <property type="match status" value="1"/>
</dbReference>
<dbReference type="Pfam" id="PF08666">
    <property type="entry name" value="SAF"/>
    <property type="match status" value="1"/>
</dbReference>
<accession>A0ABQ2WMX7</accession>
<evidence type="ECO:0000313" key="3">
    <source>
        <dbReference type="EMBL" id="GGW63376.1"/>
    </source>
</evidence>
<dbReference type="InterPro" id="IPR013974">
    <property type="entry name" value="SAF"/>
</dbReference>
<dbReference type="Pfam" id="PF01261">
    <property type="entry name" value="AP_endonuc_2"/>
    <property type="match status" value="1"/>
</dbReference>